<dbReference type="SUPFAM" id="SSF55729">
    <property type="entry name" value="Acyl-CoA N-acyltransferases (Nat)"/>
    <property type="match status" value="1"/>
</dbReference>
<dbReference type="EMBL" id="LN829119">
    <property type="protein sequence ID" value="CPR21912.1"/>
    <property type="molecule type" value="Genomic_DNA"/>
</dbReference>
<name>A0A0D6JJQ8_9HYPH</name>
<proteinExistence type="predicted"/>
<dbReference type="InterPro" id="IPR000182">
    <property type="entry name" value="GNAT_dom"/>
</dbReference>
<dbReference type="RefSeq" id="WP_244466774.1">
    <property type="nucleotide sequence ID" value="NZ_LN829119.1"/>
</dbReference>
<accession>A0A0D6JJQ8</accession>
<sequence>MDLEAVATLFRAYAAALNIDLSYQNFEAELASLPGEYGPPAGCLLLARSLNGNAIGCVALRPLEFPACCEMKRLYVAPDARRSGLGHHLVNRILKGATKLGYREIRLDTLPKLSEAIALYGKAGFEVTEPYYDTPIAGTIFMRRPLP</sequence>
<keyword evidence="2" id="KW-0808">Transferase</keyword>
<dbReference type="AlphaFoldDB" id="A0A0D6JJQ8"/>
<dbReference type="PANTHER" id="PTHR43305">
    <property type="entry name" value="FAMILY N-ACETYLTRANSFERASE, PUTATIVE (AFU_ORTHOLOGUE AFUA_2G01380)-RELATED"/>
    <property type="match status" value="1"/>
</dbReference>
<dbReference type="Pfam" id="PF00583">
    <property type="entry name" value="Acetyltransf_1"/>
    <property type="match status" value="1"/>
</dbReference>
<dbReference type="InterPro" id="IPR016181">
    <property type="entry name" value="Acyl_CoA_acyltransferase"/>
</dbReference>
<dbReference type="GO" id="GO:0016747">
    <property type="term" value="F:acyltransferase activity, transferring groups other than amino-acyl groups"/>
    <property type="evidence" value="ECO:0007669"/>
    <property type="project" value="InterPro"/>
</dbReference>
<dbReference type="CDD" id="cd04301">
    <property type="entry name" value="NAT_SF"/>
    <property type="match status" value="1"/>
</dbReference>
<organism evidence="2 3">
    <name type="scientific">Candidatus Filomicrobium marinum</name>
    <dbReference type="NCBI Taxonomy" id="1608628"/>
    <lineage>
        <taxon>Bacteria</taxon>
        <taxon>Pseudomonadati</taxon>
        <taxon>Pseudomonadota</taxon>
        <taxon>Alphaproteobacteria</taxon>
        <taxon>Hyphomicrobiales</taxon>
        <taxon>Hyphomicrobiaceae</taxon>
        <taxon>Filomicrobium</taxon>
    </lineage>
</organism>
<dbReference type="PANTHER" id="PTHR43305:SF1">
    <property type="entry name" value="FAMILY N-ACETYLTRANSFERASE, PUTATIVE (AFU_ORTHOLOGUE AFUA_2G01380)-RELATED"/>
    <property type="match status" value="1"/>
</dbReference>
<dbReference type="InterPro" id="IPR052777">
    <property type="entry name" value="Acetyltransferase_Enz"/>
</dbReference>
<dbReference type="Proteomes" id="UP000033187">
    <property type="component" value="Chromosome 1"/>
</dbReference>
<feature type="domain" description="N-acetyltransferase" evidence="1">
    <location>
        <begin position="1"/>
        <end position="147"/>
    </location>
</feature>
<evidence type="ECO:0000259" key="1">
    <source>
        <dbReference type="PROSITE" id="PS51186"/>
    </source>
</evidence>
<dbReference type="Gene3D" id="3.40.630.30">
    <property type="match status" value="1"/>
</dbReference>
<protein>
    <submittedName>
        <fullName evidence="2">Acetyltransferase</fullName>
    </submittedName>
</protein>
<dbReference type="KEGG" id="fiy:BN1229_v1_3345"/>
<dbReference type="KEGG" id="fil:BN1229_v1_2571"/>
<dbReference type="PROSITE" id="PS51186">
    <property type="entry name" value="GNAT"/>
    <property type="match status" value="1"/>
</dbReference>
<keyword evidence="3" id="KW-1185">Reference proteome</keyword>
<evidence type="ECO:0000313" key="3">
    <source>
        <dbReference type="Proteomes" id="UP000033187"/>
    </source>
</evidence>
<gene>
    <name evidence="2" type="ORF">YBN1229_v1_3345</name>
</gene>
<evidence type="ECO:0000313" key="2">
    <source>
        <dbReference type="EMBL" id="CPR21912.1"/>
    </source>
</evidence>
<reference evidence="3" key="1">
    <citation type="submission" date="2015-02" db="EMBL/GenBank/DDBJ databases">
        <authorList>
            <person name="Chooi Y.-H."/>
        </authorList>
    </citation>
    <scope>NUCLEOTIDE SEQUENCE [LARGE SCALE GENOMIC DNA]</scope>
    <source>
        <strain evidence="3">strain Y</strain>
    </source>
</reference>